<name>A0A0K1LN95_9CAUD</name>
<protein>
    <submittedName>
        <fullName evidence="1">Uncharacterized protein</fullName>
    </submittedName>
</protein>
<organism evidence="1 2">
    <name type="scientific">Caulobacter phage Seuss</name>
    <dbReference type="NCBI Taxonomy" id="1675601"/>
    <lineage>
        <taxon>Viruses</taxon>
        <taxon>Duplodnaviria</taxon>
        <taxon>Heunggongvirae</taxon>
        <taxon>Uroviricota</taxon>
        <taxon>Caudoviricetes</taxon>
        <taxon>Seussvirus</taxon>
        <taxon>Seussvirus seuss</taxon>
    </lineage>
</organism>
<reference evidence="1 2" key="1">
    <citation type="journal article" date="2015" name="Genome Announc.">
        <title>Complete Genome Sequence of Caulobacter crescentus Siphophage Seuss.</title>
        <authorList>
            <person name="Sloan J.M."/>
            <person name="Keene J.L."/>
            <person name="Cahill J.L."/>
            <person name="Rasche E.S."/>
            <person name="Kuty Everett G.F."/>
        </authorList>
    </citation>
    <scope>NUCLEOTIDE SEQUENCE [LARGE SCALE GENOMIC DNA]</scope>
</reference>
<sequence length="130" mass="14646">MLDIEIKHQIPSQTLADWVVTAFEGGSAYWCISAPLTTIPTYVPEKDQVGVVRYSHRQVYEGDFQFTVKYDHEEPETKLVGPAEFKAGIEKLALKRGDIFSKLVDPDADFDAGDADVFWQFIVLGEEVYG</sequence>
<proteinExistence type="predicted"/>
<keyword evidence="2" id="KW-1185">Reference proteome</keyword>
<dbReference type="Proteomes" id="UP000221339">
    <property type="component" value="Segment"/>
</dbReference>
<accession>A0A0K1LN95</accession>
<evidence type="ECO:0000313" key="1">
    <source>
        <dbReference type="EMBL" id="AKU43610.1"/>
    </source>
</evidence>
<dbReference type="EMBL" id="KT001914">
    <property type="protein sequence ID" value="AKU43610.1"/>
    <property type="molecule type" value="Genomic_DNA"/>
</dbReference>
<evidence type="ECO:0000313" key="2">
    <source>
        <dbReference type="Proteomes" id="UP000221339"/>
    </source>
</evidence>
<gene>
    <name evidence="1" type="ORF">CPT_Seuss84</name>
</gene>